<dbReference type="GO" id="GO:0003677">
    <property type="term" value="F:DNA binding"/>
    <property type="evidence" value="ECO:0007669"/>
    <property type="project" value="UniProtKB-UniRule"/>
</dbReference>
<dbReference type="PANTHER" id="PTHR47506">
    <property type="entry name" value="TRANSCRIPTIONAL REGULATORY PROTEIN"/>
    <property type="match status" value="1"/>
</dbReference>
<dbReference type="InterPro" id="IPR036271">
    <property type="entry name" value="Tet_transcr_reg_TetR-rel_C_sf"/>
</dbReference>
<dbReference type="PANTHER" id="PTHR47506:SF1">
    <property type="entry name" value="HTH-TYPE TRANSCRIPTIONAL REGULATOR YJDC"/>
    <property type="match status" value="1"/>
</dbReference>
<sequence>MPDIKHFDPDATLETVEKLFWQQGMASTGIQDIVTATGVGRSSLYATFGGKRDLYLAALRRYLEQRSQPMFGRLADDARGLPAISEFFDALIAARCTGEYARWGCMVSNAHAGAESGDPGVREIVDRHHDRLRDALRAALLTAGASGQLAPGVDPVASADVLALLAYGVNLRSRAGADAHQLQKTAAAALAAVTGRTHA</sequence>
<dbReference type="InterPro" id="IPR001647">
    <property type="entry name" value="HTH_TetR"/>
</dbReference>
<name>A0A561F0H8_9ACTN</name>
<dbReference type="Gene3D" id="1.10.10.60">
    <property type="entry name" value="Homeodomain-like"/>
    <property type="match status" value="1"/>
</dbReference>
<feature type="DNA-binding region" description="H-T-H motif" evidence="4">
    <location>
        <begin position="29"/>
        <end position="48"/>
    </location>
</feature>
<keyword evidence="3" id="KW-0804">Transcription</keyword>
<dbReference type="AlphaFoldDB" id="A0A561F0H8"/>
<dbReference type="Pfam" id="PF00440">
    <property type="entry name" value="TetR_N"/>
    <property type="match status" value="1"/>
</dbReference>
<evidence type="ECO:0000313" key="6">
    <source>
        <dbReference type="EMBL" id="TWE21370.1"/>
    </source>
</evidence>
<dbReference type="PROSITE" id="PS50977">
    <property type="entry name" value="HTH_TETR_2"/>
    <property type="match status" value="1"/>
</dbReference>
<dbReference type="InterPro" id="IPR009057">
    <property type="entry name" value="Homeodomain-like_sf"/>
</dbReference>
<evidence type="ECO:0000313" key="7">
    <source>
        <dbReference type="Proteomes" id="UP000318416"/>
    </source>
</evidence>
<dbReference type="SUPFAM" id="SSF48498">
    <property type="entry name" value="Tetracyclin repressor-like, C-terminal domain"/>
    <property type="match status" value="1"/>
</dbReference>
<evidence type="ECO:0000259" key="5">
    <source>
        <dbReference type="PROSITE" id="PS50977"/>
    </source>
</evidence>
<dbReference type="OrthoDB" id="9805134at2"/>
<evidence type="ECO:0000256" key="2">
    <source>
        <dbReference type="ARBA" id="ARBA00023125"/>
    </source>
</evidence>
<keyword evidence="1" id="KW-0805">Transcription regulation</keyword>
<gene>
    <name evidence="6" type="ORF">FB465_6551</name>
</gene>
<keyword evidence="2 4" id="KW-0238">DNA-binding</keyword>
<comment type="caution">
    <text evidence="6">The sequence shown here is derived from an EMBL/GenBank/DDBJ whole genome shotgun (WGS) entry which is preliminary data.</text>
</comment>
<dbReference type="EMBL" id="VIVR01000001">
    <property type="protein sequence ID" value="TWE21370.1"/>
    <property type="molecule type" value="Genomic_DNA"/>
</dbReference>
<dbReference type="Proteomes" id="UP000318416">
    <property type="component" value="Unassembled WGS sequence"/>
</dbReference>
<feature type="domain" description="HTH tetR-type" evidence="5">
    <location>
        <begin position="6"/>
        <end position="66"/>
    </location>
</feature>
<protein>
    <submittedName>
        <fullName evidence="6">TetR family transcriptional regulator</fullName>
    </submittedName>
</protein>
<evidence type="ECO:0000256" key="4">
    <source>
        <dbReference type="PROSITE-ProRule" id="PRU00335"/>
    </source>
</evidence>
<dbReference type="Gene3D" id="1.10.357.10">
    <property type="entry name" value="Tetracycline Repressor, domain 2"/>
    <property type="match status" value="1"/>
</dbReference>
<keyword evidence="7" id="KW-1185">Reference proteome</keyword>
<accession>A0A561F0H8</accession>
<proteinExistence type="predicted"/>
<dbReference type="SUPFAM" id="SSF46689">
    <property type="entry name" value="Homeodomain-like"/>
    <property type="match status" value="1"/>
</dbReference>
<dbReference type="Pfam" id="PF16925">
    <property type="entry name" value="TetR_C_13"/>
    <property type="match status" value="1"/>
</dbReference>
<reference evidence="6 7" key="1">
    <citation type="submission" date="2019-06" db="EMBL/GenBank/DDBJ databases">
        <title>Sequencing the genomes of 1000 actinobacteria strains.</title>
        <authorList>
            <person name="Klenk H.-P."/>
        </authorList>
    </citation>
    <scope>NUCLEOTIDE SEQUENCE [LARGE SCALE GENOMIC DNA]</scope>
    <source>
        <strain evidence="6 7">DSM 41649</strain>
    </source>
</reference>
<dbReference type="InterPro" id="IPR011075">
    <property type="entry name" value="TetR_C"/>
</dbReference>
<dbReference type="RefSeq" id="WP_145796289.1">
    <property type="nucleotide sequence ID" value="NZ_BAAABR010000025.1"/>
</dbReference>
<evidence type="ECO:0000256" key="1">
    <source>
        <dbReference type="ARBA" id="ARBA00023015"/>
    </source>
</evidence>
<evidence type="ECO:0000256" key="3">
    <source>
        <dbReference type="ARBA" id="ARBA00023163"/>
    </source>
</evidence>
<organism evidence="6 7">
    <name type="scientific">Kitasatospora atroaurantiaca</name>
    <dbReference type="NCBI Taxonomy" id="285545"/>
    <lineage>
        <taxon>Bacteria</taxon>
        <taxon>Bacillati</taxon>
        <taxon>Actinomycetota</taxon>
        <taxon>Actinomycetes</taxon>
        <taxon>Kitasatosporales</taxon>
        <taxon>Streptomycetaceae</taxon>
        <taxon>Kitasatospora</taxon>
    </lineage>
</organism>